<accession>A0A0V0QFC5</accession>
<dbReference type="PRINTS" id="PR01657">
    <property type="entry name" value="MCMFAMILY"/>
</dbReference>
<evidence type="ECO:0000256" key="1">
    <source>
        <dbReference type="ARBA" id="ARBA00012551"/>
    </source>
</evidence>
<feature type="domain" description="MCM C-terminal AAA(+) ATPase" evidence="7">
    <location>
        <begin position="407"/>
        <end position="612"/>
    </location>
</feature>
<dbReference type="InterPro" id="IPR012340">
    <property type="entry name" value="NA-bd_OB-fold"/>
</dbReference>
<evidence type="ECO:0000256" key="4">
    <source>
        <dbReference type="ARBA" id="ARBA00023125"/>
    </source>
</evidence>
<dbReference type="SMART" id="SM00382">
    <property type="entry name" value="AAA"/>
    <property type="match status" value="1"/>
</dbReference>
<feature type="compositionally biased region" description="Basic and acidic residues" evidence="6">
    <location>
        <begin position="17"/>
        <end position="28"/>
    </location>
</feature>
<dbReference type="InterPro" id="IPR003593">
    <property type="entry name" value="AAA+_ATPase"/>
</dbReference>
<evidence type="ECO:0000256" key="5">
    <source>
        <dbReference type="RuleBase" id="RU004070"/>
    </source>
</evidence>
<dbReference type="Gene3D" id="3.40.50.300">
    <property type="entry name" value="P-loop containing nucleotide triphosphate hydrolases"/>
    <property type="match status" value="1"/>
</dbReference>
<dbReference type="Proteomes" id="UP000054937">
    <property type="component" value="Unassembled WGS sequence"/>
</dbReference>
<feature type="region of interest" description="Disordered" evidence="6">
    <location>
        <begin position="1"/>
        <end position="28"/>
    </location>
</feature>
<dbReference type="Gene3D" id="2.20.28.10">
    <property type="match status" value="1"/>
</dbReference>
<evidence type="ECO:0000256" key="3">
    <source>
        <dbReference type="ARBA" id="ARBA00022840"/>
    </source>
</evidence>
<dbReference type="GO" id="GO:0017116">
    <property type="term" value="F:single-stranded DNA helicase activity"/>
    <property type="evidence" value="ECO:0007669"/>
    <property type="project" value="TreeGrafter"/>
</dbReference>
<dbReference type="PROSITE" id="PS50051">
    <property type="entry name" value="MCM_2"/>
    <property type="match status" value="1"/>
</dbReference>
<dbReference type="EMBL" id="LDAU01000180">
    <property type="protein sequence ID" value="KRX00910.1"/>
    <property type="molecule type" value="Genomic_DNA"/>
</dbReference>
<comment type="caution">
    <text evidence="8">The sequence shown here is derived from an EMBL/GenBank/DDBJ whole genome shotgun (WGS) entry which is preliminary data.</text>
</comment>
<dbReference type="InterPro" id="IPR001208">
    <property type="entry name" value="MCM_dom"/>
</dbReference>
<organism evidence="8 9">
    <name type="scientific">Pseudocohnilembus persalinus</name>
    <name type="common">Ciliate</name>
    <dbReference type="NCBI Taxonomy" id="266149"/>
    <lineage>
        <taxon>Eukaryota</taxon>
        <taxon>Sar</taxon>
        <taxon>Alveolata</taxon>
        <taxon>Ciliophora</taxon>
        <taxon>Intramacronucleata</taxon>
        <taxon>Oligohymenophorea</taxon>
        <taxon>Scuticociliatia</taxon>
        <taxon>Philasterida</taxon>
        <taxon>Pseudocohnilembidae</taxon>
        <taxon>Pseudocohnilembus</taxon>
    </lineage>
</organism>
<proteinExistence type="inferred from homology"/>
<dbReference type="GO" id="GO:0003697">
    <property type="term" value="F:single-stranded DNA binding"/>
    <property type="evidence" value="ECO:0007669"/>
    <property type="project" value="TreeGrafter"/>
</dbReference>
<keyword evidence="2 5" id="KW-0547">Nucleotide-binding</keyword>
<dbReference type="PANTHER" id="PTHR11630:SF48">
    <property type="entry name" value="DNA HELICASE MCM9"/>
    <property type="match status" value="1"/>
</dbReference>
<dbReference type="OMA" id="HYVKQHF"/>
<evidence type="ECO:0000256" key="6">
    <source>
        <dbReference type="SAM" id="MobiDB-lite"/>
    </source>
</evidence>
<keyword evidence="4 5" id="KW-0238">DNA-binding</keyword>
<dbReference type="PANTHER" id="PTHR11630">
    <property type="entry name" value="DNA REPLICATION LICENSING FACTOR MCM FAMILY MEMBER"/>
    <property type="match status" value="1"/>
</dbReference>
<dbReference type="PROSITE" id="PS00847">
    <property type="entry name" value="MCM_1"/>
    <property type="match status" value="1"/>
</dbReference>
<keyword evidence="3 5" id="KW-0067">ATP-binding</keyword>
<dbReference type="SMART" id="SM00350">
    <property type="entry name" value="MCM"/>
    <property type="match status" value="1"/>
</dbReference>
<sequence length="769" mass="88830">MSSDSSFSDSFDSNNIEEEKTNAKDENMTEEIKDLIEYLKKSEINKQQMEQLLQKDKSDIYHNFNVDLIDLFDECPQFSTIFFNEPKMLILNLQEAILYAQYQLKEELEQKFLKQKSLNDNHNNEEINILQQELIQNEIQKSCGTIKEGIQIKFFHVPFTNNIYKHNLSDLDTFDLDKIVLLSGTVIRISQMKTLEKQKTYRCTSCAYEYILTAEHENFNQFQLPLKCKNSVQKAKKDNPWTMAFKSRFNNNKDNNNKNRFNQNNKQPQQKFVDQMCGNKKFEVVENTQVYVDYQEIKIQEPFKTIKSGNVPKTIQVILEGTLVNEIKPGDDVVITGILIKRNKKLQKDARPDLSMAIIANNIEVKHQEQQINDQDSDINDWKKNEFFDKINQFWLKNRDIYREIESRNQLIRSICPHIYQKFDLKLSIILCIIGGVSGTQNNTRIRGQCHLLIVGEPGTGKSQLLKYAGKLSQRSVFTNGIGSTSAGLTVSHTKDGGEWILEAGALVLADKGVCCIDEFNLIKKQDFPSVLEAMEQQTISGFKAGTMSKLNTRTTVIATSNPVTAGQKYNPQYDLCQNTGLSSPLVSRFDLIFVVIDECNYEADSENCDFILGRFMKKEDKLNRTLNQSIESSTLDAKKDSLWSLEQLRDYIQHVRIKFSPIVDEEAEAILVKYYQHLREVEEMHSKTTIRALESLVRLSQAHARLLYRDTVTEFDAVSVVIIMESAFNTNLIPNIPLWDYIILDYYKYMEIEELVKIRLGVKGQNQI</sequence>
<evidence type="ECO:0000313" key="9">
    <source>
        <dbReference type="Proteomes" id="UP000054937"/>
    </source>
</evidence>
<name>A0A0V0QFC5_PSEPJ</name>
<dbReference type="Pfam" id="PF00493">
    <property type="entry name" value="MCM"/>
    <property type="match status" value="1"/>
</dbReference>
<evidence type="ECO:0000256" key="2">
    <source>
        <dbReference type="ARBA" id="ARBA00022741"/>
    </source>
</evidence>
<dbReference type="Pfam" id="PF17207">
    <property type="entry name" value="MCM_OB"/>
    <property type="match status" value="1"/>
</dbReference>
<evidence type="ECO:0000259" key="7">
    <source>
        <dbReference type="PROSITE" id="PS50051"/>
    </source>
</evidence>
<dbReference type="GO" id="GO:0005524">
    <property type="term" value="F:ATP binding"/>
    <property type="evidence" value="ECO:0007669"/>
    <property type="project" value="UniProtKB-KW"/>
</dbReference>
<dbReference type="GO" id="GO:0005634">
    <property type="term" value="C:nucleus"/>
    <property type="evidence" value="ECO:0007669"/>
    <property type="project" value="UniProtKB-SubCell"/>
</dbReference>
<dbReference type="SUPFAM" id="SSF52540">
    <property type="entry name" value="P-loop containing nucleoside triphosphate hydrolases"/>
    <property type="match status" value="1"/>
</dbReference>
<feature type="compositionally biased region" description="Low complexity" evidence="6">
    <location>
        <begin position="1"/>
        <end position="13"/>
    </location>
</feature>
<dbReference type="EC" id="3.6.4.12" evidence="1"/>
<reference evidence="8 9" key="1">
    <citation type="journal article" date="2015" name="Sci. Rep.">
        <title>Genome of the facultative scuticociliatosis pathogen Pseudocohnilembus persalinus provides insight into its virulence through horizontal gene transfer.</title>
        <authorList>
            <person name="Xiong J."/>
            <person name="Wang G."/>
            <person name="Cheng J."/>
            <person name="Tian M."/>
            <person name="Pan X."/>
            <person name="Warren A."/>
            <person name="Jiang C."/>
            <person name="Yuan D."/>
            <person name="Miao W."/>
        </authorList>
    </citation>
    <scope>NUCLEOTIDE SEQUENCE [LARGE SCALE GENOMIC DNA]</scope>
    <source>
        <strain evidence="8">36N120E</strain>
    </source>
</reference>
<evidence type="ECO:0000313" key="8">
    <source>
        <dbReference type="EMBL" id="KRX00910.1"/>
    </source>
</evidence>
<dbReference type="SUPFAM" id="SSF50249">
    <property type="entry name" value="Nucleic acid-binding proteins"/>
    <property type="match status" value="1"/>
</dbReference>
<dbReference type="OrthoDB" id="271325at2759"/>
<gene>
    <name evidence="8" type="ORF">PPERSA_09516</name>
</gene>
<dbReference type="InterPro" id="IPR027417">
    <property type="entry name" value="P-loop_NTPase"/>
</dbReference>
<keyword evidence="9" id="KW-1185">Reference proteome</keyword>
<dbReference type="AlphaFoldDB" id="A0A0V0QFC5"/>
<comment type="similarity">
    <text evidence="5">Belongs to the MCM family.</text>
</comment>
<dbReference type="GO" id="GO:0006260">
    <property type="term" value="P:DNA replication"/>
    <property type="evidence" value="ECO:0007669"/>
    <property type="project" value="InterPro"/>
</dbReference>
<dbReference type="InterPro" id="IPR041562">
    <property type="entry name" value="MCM_lid"/>
</dbReference>
<dbReference type="GO" id="GO:0042555">
    <property type="term" value="C:MCM complex"/>
    <property type="evidence" value="ECO:0007669"/>
    <property type="project" value="TreeGrafter"/>
</dbReference>
<dbReference type="InterPro" id="IPR031327">
    <property type="entry name" value="MCM"/>
</dbReference>
<dbReference type="InParanoid" id="A0A0V0QFC5"/>
<keyword evidence="8" id="KW-0378">Hydrolase</keyword>
<protein>
    <recommendedName>
        <fullName evidence="1">DNA helicase</fullName>
        <ecNumber evidence="1">3.6.4.12</ecNumber>
    </recommendedName>
</protein>
<dbReference type="InterPro" id="IPR018525">
    <property type="entry name" value="MCM_CS"/>
</dbReference>
<dbReference type="Pfam" id="PF17855">
    <property type="entry name" value="MCM_lid"/>
    <property type="match status" value="1"/>
</dbReference>
<dbReference type="InterPro" id="IPR033762">
    <property type="entry name" value="MCM_OB"/>
</dbReference>
<dbReference type="GO" id="GO:0000724">
    <property type="term" value="P:double-strand break repair via homologous recombination"/>
    <property type="evidence" value="ECO:0007669"/>
    <property type="project" value="TreeGrafter"/>
</dbReference>
<dbReference type="GO" id="GO:0016787">
    <property type="term" value="F:hydrolase activity"/>
    <property type="evidence" value="ECO:0007669"/>
    <property type="project" value="UniProtKB-KW"/>
</dbReference>
<dbReference type="Gene3D" id="2.40.50.140">
    <property type="entry name" value="Nucleic acid-binding proteins"/>
    <property type="match status" value="2"/>
</dbReference>